<dbReference type="AlphaFoldDB" id="A0A177N742"/>
<dbReference type="EMBL" id="LUUI01000117">
    <property type="protein sequence ID" value="OAI13672.1"/>
    <property type="molecule type" value="Genomic_DNA"/>
</dbReference>
<dbReference type="RefSeq" id="WP_066984172.1">
    <property type="nucleotide sequence ID" value="NZ_LUUI01000117.1"/>
</dbReference>
<reference evidence="1 2" key="1">
    <citation type="submission" date="2016-03" db="EMBL/GenBank/DDBJ databases">
        <authorList>
            <person name="Ploux O."/>
        </authorList>
    </citation>
    <scope>NUCLEOTIDE SEQUENCE [LARGE SCALE GENOMIC DNA]</scope>
    <source>
        <strain evidence="1 2">R-45370</strain>
    </source>
</reference>
<dbReference type="OrthoDB" id="6008701at2"/>
<evidence type="ECO:0008006" key="3">
    <source>
        <dbReference type="Google" id="ProtNLM"/>
    </source>
</evidence>
<name>A0A177N742_9GAMM</name>
<protein>
    <recommendedName>
        <fullName evidence="3">DUF4189 domain-containing protein</fullName>
    </recommendedName>
</protein>
<sequence>MSLRKKQNDQLFIFGTLSIISSYALACPPGYYPTGGGHAGWHACAPMDGGIINESENDKPAGEQCEDPGVPLPMGRWGKLFPRGGEGNVAARGPDITEVEQRATEKCSESFKFIIRLVACRREIDASA</sequence>
<keyword evidence="2" id="KW-1185">Reference proteome</keyword>
<accession>A0A177N742</accession>
<evidence type="ECO:0000313" key="1">
    <source>
        <dbReference type="EMBL" id="OAI13672.1"/>
    </source>
</evidence>
<evidence type="ECO:0000313" key="2">
    <source>
        <dbReference type="Proteomes" id="UP000078476"/>
    </source>
</evidence>
<proteinExistence type="predicted"/>
<dbReference type="STRING" id="980561.A1359_12085"/>
<organism evidence="1 2">
    <name type="scientific">Methylomonas lenta</name>
    <dbReference type="NCBI Taxonomy" id="980561"/>
    <lineage>
        <taxon>Bacteria</taxon>
        <taxon>Pseudomonadati</taxon>
        <taxon>Pseudomonadota</taxon>
        <taxon>Gammaproteobacteria</taxon>
        <taxon>Methylococcales</taxon>
        <taxon>Methylococcaceae</taxon>
        <taxon>Methylomonas</taxon>
    </lineage>
</organism>
<gene>
    <name evidence="1" type="ORF">A1359_12085</name>
</gene>
<comment type="caution">
    <text evidence="1">The sequence shown here is derived from an EMBL/GenBank/DDBJ whole genome shotgun (WGS) entry which is preliminary data.</text>
</comment>
<dbReference type="Proteomes" id="UP000078476">
    <property type="component" value="Unassembled WGS sequence"/>
</dbReference>